<evidence type="ECO:0000313" key="3">
    <source>
        <dbReference type="Proteomes" id="UP000694554"/>
    </source>
</evidence>
<reference evidence="2" key="2">
    <citation type="submission" date="2025-08" db="UniProtKB">
        <authorList>
            <consortium name="Ensembl"/>
        </authorList>
    </citation>
    <scope>IDENTIFICATION</scope>
</reference>
<dbReference type="Proteomes" id="UP000694554">
    <property type="component" value="Chromosome 3"/>
</dbReference>
<sequence>MTGGLFVYNHKSEVLITQVYRDDIGRNAAVAFRVNVIHAGLWLSRELRDRCAENLHHPAGHQEPASDKKEQSQITLGRLSGGGRASSIARTSSSWMCWRA</sequence>
<evidence type="ECO:0000313" key="2">
    <source>
        <dbReference type="Ensembl" id="ENSPSNP00000013075.1"/>
    </source>
</evidence>
<keyword evidence="3" id="KW-1185">Reference proteome</keyword>
<evidence type="ECO:0000256" key="1">
    <source>
        <dbReference type="SAM" id="MobiDB-lite"/>
    </source>
</evidence>
<reference evidence="2" key="1">
    <citation type="submission" date="2019-08" db="EMBL/GenBank/DDBJ databases">
        <title>Phocoena sinus (Vaquita) genome, mPhoSin1, primary haplotype.</title>
        <authorList>
            <person name="Morin P."/>
            <person name="Mountcastle J."/>
            <person name="Fungtammasan C."/>
            <person name="Rhie A."/>
            <person name="Rojas-Bracho L."/>
            <person name="Smith C.R."/>
            <person name="Taylor B.L."/>
            <person name="Gulland F.M.D."/>
            <person name="Musser W."/>
            <person name="Houck M."/>
            <person name="Haase B."/>
            <person name="Paez S."/>
            <person name="Howe K."/>
            <person name="Torrance J."/>
            <person name="Formenti G."/>
            <person name="Phillippy A."/>
            <person name="Ryder O."/>
            <person name="Jarvis E.D."/>
            <person name="Fedrigo O."/>
        </authorList>
    </citation>
    <scope>NUCLEOTIDE SEQUENCE [LARGE SCALE GENOMIC DNA]</scope>
</reference>
<dbReference type="GeneTree" id="ENSGT00960000192945"/>
<feature type="compositionally biased region" description="Low complexity" evidence="1">
    <location>
        <begin position="85"/>
        <end position="94"/>
    </location>
</feature>
<protein>
    <submittedName>
        <fullName evidence="2">Uncharacterized protein</fullName>
    </submittedName>
</protein>
<proteinExistence type="predicted"/>
<organism evidence="2 3">
    <name type="scientific">Phocoena sinus</name>
    <name type="common">Vaquita</name>
    <dbReference type="NCBI Taxonomy" id="42100"/>
    <lineage>
        <taxon>Eukaryota</taxon>
        <taxon>Metazoa</taxon>
        <taxon>Chordata</taxon>
        <taxon>Craniata</taxon>
        <taxon>Vertebrata</taxon>
        <taxon>Euteleostomi</taxon>
        <taxon>Mammalia</taxon>
        <taxon>Eutheria</taxon>
        <taxon>Laurasiatheria</taxon>
        <taxon>Artiodactyla</taxon>
        <taxon>Whippomorpha</taxon>
        <taxon>Cetacea</taxon>
        <taxon>Odontoceti</taxon>
        <taxon>Phocoenidae</taxon>
        <taxon>Phocoena</taxon>
    </lineage>
</organism>
<accession>A0A8C9BSZ4</accession>
<name>A0A8C9BSZ4_PHOSS</name>
<dbReference type="AlphaFoldDB" id="A0A8C9BSZ4"/>
<dbReference type="Ensembl" id="ENSPSNT00000014806.1">
    <property type="protein sequence ID" value="ENSPSNP00000013075.1"/>
    <property type="gene ID" value="ENSPSNG00000009694.1"/>
</dbReference>
<feature type="region of interest" description="Disordered" evidence="1">
    <location>
        <begin position="54"/>
        <end position="100"/>
    </location>
</feature>
<reference evidence="2" key="3">
    <citation type="submission" date="2025-09" db="UniProtKB">
        <authorList>
            <consortium name="Ensembl"/>
        </authorList>
    </citation>
    <scope>IDENTIFICATION</scope>
</reference>